<dbReference type="SUPFAM" id="SSF53187">
    <property type="entry name" value="Zn-dependent exopeptidases"/>
    <property type="match status" value="1"/>
</dbReference>
<dbReference type="SMART" id="SM00646">
    <property type="entry name" value="Ami_3"/>
    <property type="match status" value="1"/>
</dbReference>
<dbReference type="RefSeq" id="WP_179239451.1">
    <property type="nucleotide sequence ID" value="NZ_JACBNQ010000027.1"/>
</dbReference>
<gene>
    <name evidence="3" type="ORF">HZF24_16405</name>
</gene>
<dbReference type="GO" id="GO:0009253">
    <property type="term" value="P:peptidoglycan catabolic process"/>
    <property type="evidence" value="ECO:0007669"/>
    <property type="project" value="InterPro"/>
</dbReference>
<evidence type="ECO:0000256" key="1">
    <source>
        <dbReference type="ARBA" id="ARBA00022801"/>
    </source>
</evidence>
<dbReference type="InterPro" id="IPR050695">
    <property type="entry name" value="N-acetylmuramoyl_amidase_3"/>
</dbReference>
<dbReference type="GO" id="GO:0030288">
    <property type="term" value="C:outer membrane-bounded periplasmic space"/>
    <property type="evidence" value="ECO:0007669"/>
    <property type="project" value="TreeGrafter"/>
</dbReference>
<dbReference type="GO" id="GO:0008745">
    <property type="term" value="F:N-acetylmuramoyl-L-alanine amidase activity"/>
    <property type="evidence" value="ECO:0007669"/>
    <property type="project" value="InterPro"/>
</dbReference>
<dbReference type="EMBL" id="JACBNQ010000027">
    <property type="protein sequence ID" value="NYB75732.1"/>
    <property type="molecule type" value="Genomic_DNA"/>
</dbReference>
<feature type="domain" description="MurNAc-LAA" evidence="2">
    <location>
        <begin position="121"/>
        <end position="233"/>
    </location>
</feature>
<evidence type="ECO:0000313" key="4">
    <source>
        <dbReference type="Proteomes" id="UP000611629"/>
    </source>
</evidence>
<dbReference type="CDD" id="cd02696">
    <property type="entry name" value="MurNAc-LAA"/>
    <property type="match status" value="1"/>
</dbReference>
<proteinExistence type="predicted"/>
<dbReference type="Gene3D" id="3.40.630.40">
    <property type="entry name" value="Zn-dependent exopeptidases"/>
    <property type="match status" value="1"/>
</dbReference>
<accession>A0A974BME5</accession>
<name>A0A974BME5_SEDHY</name>
<keyword evidence="4" id="KW-1185">Reference proteome</keyword>
<evidence type="ECO:0000259" key="2">
    <source>
        <dbReference type="SMART" id="SM00646"/>
    </source>
</evidence>
<dbReference type="InterPro" id="IPR002508">
    <property type="entry name" value="MurNAc-LAA_cat"/>
</dbReference>
<dbReference type="AlphaFoldDB" id="A0A974BME5"/>
<dbReference type="PANTHER" id="PTHR30404:SF0">
    <property type="entry name" value="N-ACETYLMURAMOYL-L-ALANINE AMIDASE AMIC"/>
    <property type="match status" value="1"/>
</dbReference>
<evidence type="ECO:0000313" key="3">
    <source>
        <dbReference type="EMBL" id="NYB75732.1"/>
    </source>
</evidence>
<comment type="caution">
    <text evidence="3">The sequence shown here is derived from an EMBL/GenBank/DDBJ whole genome shotgun (WGS) entry which is preliminary data.</text>
</comment>
<sequence>MEKIFKRTNLVFSIALIITLLMSLFSDLYKTSETIDATGAEQVDRIKILIDPGHGGVDQGTSGDTGATEAPLNLAISEKLMSFLEASGFEVDMTRFEDEGLYSLKSKTIREKKNEDLQNRVEMINNSNADLVVSIHINSFPQKQYYGAHVFYQNNSQLGKMASDILQDSLKSILDPGNNRVPQVKKDIKIMDDTNIPVVLVECGFLSNNEEEKKLISDEYQEKIAWSIFTGLIKYFNEL</sequence>
<dbReference type="PANTHER" id="PTHR30404">
    <property type="entry name" value="N-ACETYLMURAMOYL-L-ALANINE AMIDASE"/>
    <property type="match status" value="1"/>
</dbReference>
<organism evidence="3 4">
    <name type="scientific">Sedimentibacter hydroxybenzoicus DSM 7310</name>
    <dbReference type="NCBI Taxonomy" id="1123245"/>
    <lineage>
        <taxon>Bacteria</taxon>
        <taxon>Bacillati</taxon>
        <taxon>Bacillota</taxon>
        <taxon>Tissierellia</taxon>
        <taxon>Sedimentibacter</taxon>
    </lineage>
</organism>
<keyword evidence="1" id="KW-0378">Hydrolase</keyword>
<protein>
    <submittedName>
        <fullName evidence="3">N-acetylmuramoyl-L-alanine amidase</fullName>
    </submittedName>
</protein>
<dbReference type="Proteomes" id="UP000611629">
    <property type="component" value="Unassembled WGS sequence"/>
</dbReference>
<dbReference type="Pfam" id="PF01520">
    <property type="entry name" value="Amidase_3"/>
    <property type="match status" value="1"/>
</dbReference>
<reference evidence="3" key="1">
    <citation type="submission" date="2020-07" db="EMBL/GenBank/DDBJ databases">
        <title>Genomic analysis of a strain of Sedimentibacter Hydroxybenzoicus DSM7310.</title>
        <authorList>
            <person name="Ma S."/>
        </authorList>
    </citation>
    <scope>NUCLEOTIDE SEQUENCE</scope>
    <source>
        <strain evidence="3">DSM 7310</strain>
    </source>
</reference>